<dbReference type="InterPro" id="IPR010390">
    <property type="entry name" value="ABC-2_transporter-like"/>
</dbReference>
<protein>
    <submittedName>
        <fullName evidence="3">ABC transporter permease</fullName>
    </submittedName>
</protein>
<comment type="caution">
    <text evidence="3">The sequence shown here is derived from an EMBL/GenBank/DDBJ whole genome shotgun (WGS) entry which is preliminary data.</text>
</comment>
<feature type="transmembrane region" description="Helical" evidence="2">
    <location>
        <begin position="50"/>
        <end position="75"/>
    </location>
</feature>
<name>A0A2I9CU96_9DEIO</name>
<feature type="region of interest" description="Disordered" evidence="1">
    <location>
        <begin position="1"/>
        <end position="20"/>
    </location>
</feature>
<feature type="transmembrane region" description="Helical" evidence="2">
    <location>
        <begin position="262"/>
        <end position="281"/>
    </location>
</feature>
<evidence type="ECO:0000256" key="2">
    <source>
        <dbReference type="SAM" id="Phobius"/>
    </source>
</evidence>
<keyword evidence="2" id="KW-1133">Transmembrane helix</keyword>
<dbReference type="Proteomes" id="UP000236569">
    <property type="component" value="Unassembled WGS sequence"/>
</dbReference>
<feature type="transmembrane region" description="Helical" evidence="2">
    <location>
        <begin position="172"/>
        <end position="198"/>
    </location>
</feature>
<dbReference type="Pfam" id="PF06182">
    <property type="entry name" value="ABC2_membrane_6"/>
    <property type="match status" value="1"/>
</dbReference>
<organism evidence="3 4">
    <name type="scientific">Deinococcus aerius</name>
    <dbReference type="NCBI Taxonomy" id="200253"/>
    <lineage>
        <taxon>Bacteria</taxon>
        <taxon>Thermotogati</taxon>
        <taxon>Deinococcota</taxon>
        <taxon>Deinococci</taxon>
        <taxon>Deinococcales</taxon>
        <taxon>Deinococcaceae</taxon>
        <taxon>Deinococcus</taxon>
    </lineage>
</organism>
<dbReference type="PANTHER" id="PTHR36833">
    <property type="entry name" value="SLR0610 PROTEIN-RELATED"/>
    <property type="match status" value="1"/>
</dbReference>
<keyword evidence="2" id="KW-0812">Transmembrane</keyword>
<dbReference type="AlphaFoldDB" id="A0A2I9CU96"/>
<proteinExistence type="predicted"/>
<dbReference type="RefSeq" id="WP_235610293.1">
    <property type="nucleotide sequence ID" value="NZ_BFAG01000004.1"/>
</dbReference>
<accession>A0A2I9CU96</accession>
<gene>
    <name evidence="3" type="ORF">DAERI_040169</name>
</gene>
<evidence type="ECO:0000313" key="3">
    <source>
        <dbReference type="EMBL" id="GBF05409.1"/>
    </source>
</evidence>
<evidence type="ECO:0000256" key="1">
    <source>
        <dbReference type="SAM" id="MobiDB-lite"/>
    </source>
</evidence>
<dbReference type="PANTHER" id="PTHR36833:SF1">
    <property type="entry name" value="INTEGRAL MEMBRANE TRANSPORT PROTEIN"/>
    <property type="match status" value="1"/>
</dbReference>
<feature type="transmembrane region" description="Helical" evidence="2">
    <location>
        <begin position="232"/>
        <end position="250"/>
    </location>
</feature>
<keyword evidence="4" id="KW-1185">Reference proteome</keyword>
<reference evidence="4" key="1">
    <citation type="submission" date="2018-01" db="EMBL/GenBank/DDBJ databases">
        <title>Draft Genome Sequence of the Radioresistant Bacterium Deinococcus aerius TR0125, Isolated from the Higher Atmosphere above Japan.</title>
        <authorList>
            <person name="Satoh K."/>
            <person name="Arai H."/>
            <person name="Sanzen T."/>
            <person name="Kawaguchi Y."/>
            <person name="Hayashi H."/>
            <person name="Yokobori S."/>
            <person name="Yamagishi A."/>
            <person name="Oono Y."/>
            <person name="Narumi I."/>
        </authorList>
    </citation>
    <scope>NUCLEOTIDE SEQUENCE [LARGE SCALE GENOMIC DNA]</scope>
    <source>
        <strain evidence="4">TR0125</strain>
    </source>
</reference>
<dbReference type="EMBL" id="BFAG01000004">
    <property type="protein sequence ID" value="GBF05409.1"/>
    <property type="molecule type" value="Genomic_DNA"/>
</dbReference>
<feature type="transmembrane region" description="Helical" evidence="2">
    <location>
        <begin position="148"/>
        <end position="166"/>
    </location>
</feature>
<sequence>MDRQGGAPASPPHPGPIEREQKPPALWLPRLYLRLLGAQVRSQLVYRTAFALDALAAALVTGAEFAAFALVLPRFDSLGGWTLGEVALLYGLAELAFVLMDLVFGGFDAPNLSAHVRTGSFSTFLLRPVPLPVQIFGSDFALRRLTRVVLAAGIVAYGVSRVSVTWDAGDVLLLAGSVLGMIAFFGGLFVVGGTLTFWTVESVEAMNVLTYGGRTLISYPLNIYPAWLRRTFTYLIPAAFLSYFPVLHVLGRPLPDGLPSWAALLSPVVGPLILAAAFAFWRVGVRRYHGTGS</sequence>
<feature type="transmembrane region" description="Helical" evidence="2">
    <location>
        <begin position="87"/>
        <end position="107"/>
    </location>
</feature>
<evidence type="ECO:0000313" key="4">
    <source>
        <dbReference type="Proteomes" id="UP000236569"/>
    </source>
</evidence>
<keyword evidence="2" id="KW-0472">Membrane</keyword>